<feature type="domain" description="Cation efflux protein cytoplasmic" evidence="9">
    <location>
        <begin position="214"/>
        <end position="288"/>
    </location>
</feature>
<evidence type="ECO:0000256" key="3">
    <source>
        <dbReference type="ARBA" id="ARBA00022448"/>
    </source>
</evidence>
<comment type="subcellular location">
    <subcellularLocation>
        <location evidence="1">Membrane</location>
        <topology evidence="1">Multi-pass membrane protein</topology>
    </subcellularLocation>
</comment>
<comment type="caution">
    <text evidence="10">The sequence shown here is derived from an EMBL/GenBank/DDBJ whole genome shotgun (WGS) entry which is preliminary data.</text>
</comment>
<evidence type="ECO:0000256" key="2">
    <source>
        <dbReference type="ARBA" id="ARBA00008114"/>
    </source>
</evidence>
<dbReference type="InterPro" id="IPR036837">
    <property type="entry name" value="Cation_efflux_CTD_sf"/>
</dbReference>
<evidence type="ECO:0000313" key="11">
    <source>
        <dbReference type="Proteomes" id="UP000741863"/>
    </source>
</evidence>
<dbReference type="InterPro" id="IPR002524">
    <property type="entry name" value="Cation_efflux"/>
</dbReference>
<keyword evidence="3" id="KW-0813">Transport</keyword>
<keyword evidence="4 7" id="KW-0812">Transmembrane</keyword>
<evidence type="ECO:0000259" key="9">
    <source>
        <dbReference type="Pfam" id="PF16916"/>
    </source>
</evidence>
<dbReference type="EMBL" id="JAFBEC010000005">
    <property type="protein sequence ID" value="MBM7632993.1"/>
    <property type="molecule type" value="Genomic_DNA"/>
</dbReference>
<dbReference type="InterPro" id="IPR050291">
    <property type="entry name" value="CDF_Transporter"/>
</dbReference>
<organism evidence="10 11">
    <name type="scientific">Geomicrobium sediminis</name>
    <dbReference type="NCBI Taxonomy" id="1347788"/>
    <lineage>
        <taxon>Bacteria</taxon>
        <taxon>Bacillati</taxon>
        <taxon>Bacillota</taxon>
        <taxon>Bacilli</taxon>
        <taxon>Bacillales</taxon>
        <taxon>Geomicrobium</taxon>
    </lineage>
</organism>
<evidence type="ECO:0000256" key="6">
    <source>
        <dbReference type="ARBA" id="ARBA00023136"/>
    </source>
</evidence>
<feature type="transmembrane region" description="Helical" evidence="7">
    <location>
        <begin position="47"/>
        <end position="66"/>
    </location>
</feature>
<dbReference type="PANTHER" id="PTHR43840">
    <property type="entry name" value="MITOCHONDRIAL METAL TRANSPORTER 1-RELATED"/>
    <property type="match status" value="1"/>
</dbReference>
<comment type="similarity">
    <text evidence="2">Belongs to the cation diffusion facilitator (CDF) transporter (TC 2.A.4) family.</text>
</comment>
<evidence type="ECO:0000256" key="4">
    <source>
        <dbReference type="ARBA" id="ARBA00022692"/>
    </source>
</evidence>
<dbReference type="InterPro" id="IPR027469">
    <property type="entry name" value="Cation_efflux_TMD_sf"/>
</dbReference>
<reference evidence="10 11" key="1">
    <citation type="submission" date="2021-01" db="EMBL/GenBank/DDBJ databases">
        <title>Genomic Encyclopedia of Type Strains, Phase IV (KMG-IV): sequencing the most valuable type-strain genomes for metagenomic binning, comparative biology and taxonomic classification.</title>
        <authorList>
            <person name="Goeker M."/>
        </authorList>
    </citation>
    <scope>NUCLEOTIDE SEQUENCE [LARGE SCALE GENOMIC DNA]</scope>
    <source>
        <strain evidence="10 11">DSM 25540</strain>
    </source>
</reference>
<keyword evidence="5 7" id="KW-1133">Transmembrane helix</keyword>
<evidence type="ECO:0000256" key="5">
    <source>
        <dbReference type="ARBA" id="ARBA00022989"/>
    </source>
</evidence>
<sequence>MEQKRYSDLKRGERGAYLSLVTYILLAVVKIWVAYITSSAALRADGLNNATDIIVSIAVLIGLRIAQRPPDHNHPYGHFRAETVASLVASFIIMLIGLHVLFEAMMNLFSGEVVKPDPTAAWVGTVSFIVMMGVYRYNAKLGKQIKSQAIQSVAKDNLSDALVSAAATLGILGAQFGLPWLDVVLAVIFGGIICKTAFDIFRKATYHLTDGFQEQELQAFRNTILSISEVEQVKEVKARYYGSSSAVEVVIAVDRRLDIVDAHNISTAVEKRMIEEHEAIGVLVHVEPS</sequence>
<name>A0ABS2PC69_9BACL</name>
<dbReference type="Gene3D" id="3.30.70.1350">
    <property type="entry name" value="Cation efflux protein, cytoplasmic domain"/>
    <property type="match status" value="1"/>
</dbReference>
<evidence type="ECO:0000256" key="1">
    <source>
        <dbReference type="ARBA" id="ARBA00004141"/>
    </source>
</evidence>
<feature type="transmembrane region" description="Helical" evidence="7">
    <location>
        <begin position="87"/>
        <end position="108"/>
    </location>
</feature>
<feature type="transmembrane region" description="Helical" evidence="7">
    <location>
        <begin position="16"/>
        <end position="35"/>
    </location>
</feature>
<accession>A0ABS2PC69</accession>
<dbReference type="Proteomes" id="UP000741863">
    <property type="component" value="Unassembled WGS sequence"/>
</dbReference>
<dbReference type="Pfam" id="PF16916">
    <property type="entry name" value="ZT_dimer"/>
    <property type="match status" value="1"/>
</dbReference>
<dbReference type="RefSeq" id="WP_204697484.1">
    <property type="nucleotide sequence ID" value="NZ_JAFBEC010000005.1"/>
</dbReference>
<evidence type="ECO:0000259" key="8">
    <source>
        <dbReference type="Pfam" id="PF01545"/>
    </source>
</evidence>
<feature type="domain" description="Cation efflux protein transmembrane" evidence="8">
    <location>
        <begin position="17"/>
        <end position="208"/>
    </location>
</feature>
<keyword evidence="6 7" id="KW-0472">Membrane</keyword>
<protein>
    <submittedName>
        <fullName evidence="10">Cation diffusion facilitator family transporter</fullName>
    </submittedName>
</protein>
<dbReference type="Gene3D" id="1.20.1510.10">
    <property type="entry name" value="Cation efflux protein transmembrane domain"/>
    <property type="match status" value="1"/>
</dbReference>
<keyword evidence="11" id="KW-1185">Reference proteome</keyword>
<evidence type="ECO:0000313" key="10">
    <source>
        <dbReference type="EMBL" id="MBM7632993.1"/>
    </source>
</evidence>
<dbReference type="PANTHER" id="PTHR43840:SF50">
    <property type="entry name" value="MANGANESE EFFLUX SYSTEM PROTEIN MNES"/>
    <property type="match status" value="1"/>
</dbReference>
<dbReference type="SUPFAM" id="SSF160240">
    <property type="entry name" value="Cation efflux protein cytoplasmic domain-like"/>
    <property type="match status" value="1"/>
</dbReference>
<gene>
    <name evidence="10" type="ORF">JOD17_002087</name>
</gene>
<proteinExistence type="inferred from homology"/>
<dbReference type="SUPFAM" id="SSF161111">
    <property type="entry name" value="Cation efflux protein transmembrane domain-like"/>
    <property type="match status" value="1"/>
</dbReference>
<dbReference type="NCBIfam" id="TIGR01297">
    <property type="entry name" value="CDF"/>
    <property type="match status" value="1"/>
</dbReference>
<dbReference type="Pfam" id="PF01545">
    <property type="entry name" value="Cation_efflux"/>
    <property type="match status" value="1"/>
</dbReference>
<feature type="transmembrane region" description="Helical" evidence="7">
    <location>
        <begin position="120"/>
        <end position="137"/>
    </location>
</feature>
<evidence type="ECO:0000256" key="7">
    <source>
        <dbReference type="SAM" id="Phobius"/>
    </source>
</evidence>
<dbReference type="InterPro" id="IPR027470">
    <property type="entry name" value="Cation_efflux_CTD"/>
</dbReference>
<dbReference type="InterPro" id="IPR058533">
    <property type="entry name" value="Cation_efflux_TM"/>
</dbReference>